<feature type="region of interest" description="Disordered" evidence="1">
    <location>
        <begin position="141"/>
        <end position="184"/>
    </location>
</feature>
<dbReference type="AlphaFoldDB" id="A0A0G4PTL5"/>
<evidence type="ECO:0000256" key="1">
    <source>
        <dbReference type="SAM" id="MobiDB-lite"/>
    </source>
</evidence>
<dbReference type="EMBL" id="HG793169">
    <property type="protein sequence ID" value="CRL29476.1"/>
    <property type="molecule type" value="Genomic_DNA"/>
</dbReference>
<dbReference type="Proteomes" id="UP000053732">
    <property type="component" value="Unassembled WGS sequence"/>
</dbReference>
<gene>
    <name evidence="2" type="ORF">PCAMFM013_S036g000060</name>
</gene>
<feature type="compositionally biased region" description="Pro residues" evidence="1">
    <location>
        <begin position="166"/>
        <end position="176"/>
    </location>
</feature>
<sequence length="184" mass="20983">MDNHGSHYTPEFINFAVDNGIIPYCFIPYITHICQPLDNFPSSITNSPPLGISRINESTRKLEADIELLDSKLYPTIRHRAKLLCRSARITAELATQLTKDNTTLLRHKAHRDTRVTKRQINLGGPLTAGDTNRIIRARESKEQVQEEKRLKKRTSKQLTTEDTPTPAPRFIPWIPPMDDVSTI</sequence>
<name>A0A0G4PTL5_PENC3</name>
<evidence type="ECO:0000313" key="3">
    <source>
        <dbReference type="Proteomes" id="UP000053732"/>
    </source>
</evidence>
<organism evidence="2 3">
    <name type="scientific">Penicillium camemberti (strain FM 013)</name>
    <dbReference type="NCBI Taxonomy" id="1429867"/>
    <lineage>
        <taxon>Eukaryota</taxon>
        <taxon>Fungi</taxon>
        <taxon>Dikarya</taxon>
        <taxon>Ascomycota</taxon>
        <taxon>Pezizomycotina</taxon>
        <taxon>Eurotiomycetes</taxon>
        <taxon>Eurotiomycetidae</taxon>
        <taxon>Eurotiales</taxon>
        <taxon>Aspergillaceae</taxon>
        <taxon>Penicillium</taxon>
    </lineage>
</organism>
<keyword evidence="3" id="KW-1185">Reference proteome</keyword>
<feature type="compositionally biased region" description="Basic and acidic residues" evidence="1">
    <location>
        <begin position="141"/>
        <end position="150"/>
    </location>
</feature>
<evidence type="ECO:0000313" key="2">
    <source>
        <dbReference type="EMBL" id="CRL29476.1"/>
    </source>
</evidence>
<protein>
    <submittedName>
        <fullName evidence="2">Str. FM013</fullName>
    </submittedName>
</protein>
<proteinExistence type="predicted"/>
<accession>A0A0G4PTL5</accession>
<reference evidence="2 3" key="1">
    <citation type="journal article" date="2014" name="Nat. Commun.">
        <title>Multiple recent horizontal transfers of a large genomic region in cheese making fungi.</title>
        <authorList>
            <person name="Cheeseman K."/>
            <person name="Ropars J."/>
            <person name="Renault P."/>
            <person name="Dupont J."/>
            <person name="Gouzy J."/>
            <person name="Branca A."/>
            <person name="Abraham A.L."/>
            <person name="Ceppi M."/>
            <person name="Conseiller E."/>
            <person name="Debuchy R."/>
            <person name="Malagnac F."/>
            <person name="Goarin A."/>
            <person name="Silar P."/>
            <person name="Lacoste S."/>
            <person name="Sallet E."/>
            <person name="Bensimon A."/>
            <person name="Giraud T."/>
            <person name="Brygoo Y."/>
        </authorList>
    </citation>
    <scope>NUCLEOTIDE SEQUENCE [LARGE SCALE GENOMIC DNA]</scope>
    <source>
        <strain evidence="3">FM 013</strain>
    </source>
</reference>